<reference evidence="3" key="1">
    <citation type="journal article" date="2018" name="Nat. Microbiol.">
        <title>Leveraging single-cell genomics to expand the fungal tree of life.</title>
        <authorList>
            <person name="Ahrendt S.R."/>
            <person name="Quandt C.A."/>
            <person name="Ciobanu D."/>
            <person name="Clum A."/>
            <person name="Salamov A."/>
            <person name="Andreopoulos B."/>
            <person name="Cheng J.F."/>
            <person name="Woyke T."/>
            <person name="Pelin A."/>
            <person name="Henrissat B."/>
            <person name="Reynolds N.K."/>
            <person name="Benny G.L."/>
            <person name="Smith M.E."/>
            <person name="James T.Y."/>
            <person name="Grigoriev I.V."/>
        </authorList>
    </citation>
    <scope>NUCLEOTIDE SEQUENCE [LARGE SCALE GENOMIC DNA]</scope>
</reference>
<feature type="compositionally biased region" description="Low complexity" evidence="1">
    <location>
        <begin position="161"/>
        <end position="183"/>
    </location>
</feature>
<dbReference type="Proteomes" id="UP000269721">
    <property type="component" value="Unassembled WGS sequence"/>
</dbReference>
<organism evidence="2 3">
    <name type="scientific">Blyttiomyces helicus</name>
    <dbReference type="NCBI Taxonomy" id="388810"/>
    <lineage>
        <taxon>Eukaryota</taxon>
        <taxon>Fungi</taxon>
        <taxon>Fungi incertae sedis</taxon>
        <taxon>Chytridiomycota</taxon>
        <taxon>Chytridiomycota incertae sedis</taxon>
        <taxon>Chytridiomycetes</taxon>
        <taxon>Chytridiomycetes incertae sedis</taxon>
        <taxon>Blyttiomyces</taxon>
    </lineage>
</organism>
<keyword evidence="3" id="KW-1185">Reference proteome</keyword>
<gene>
    <name evidence="2" type="ORF">BDK51DRAFT_25558</name>
</gene>
<protein>
    <submittedName>
        <fullName evidence="2">Uncharacterized protein</fullName>
    </submittedName>
</protein>
<evidence type="ECO:0000313" key="3">
    <source>
        <dbReference type="Proteomes" id="UP000269721"/>
    </source>
</evidence>
<evidence type="ECO:0000256" key="1">
    <source>
        <dbReference type="SAM" id="MobiDB-lite"/>
    </source>
</evidence>
<name>A0A4P9W1H7_9FUNG</name>
<feature type="region of interest" description="Disordered" evidence="1">
    <location>
        <begin position="159"/>
        <end position="183"/>
    </location>
</feature>
<feature type="non-terminal residue" evidence="2">
    <location>
        <position position="1"/>
    </location>
</feature>
<evidence type="ECO:0000313" key="2">
    <source>
        <dbReference type="EMBL" id="RKO86041.1"/>
    </source>
</evidence>
<dbReference type="EMBL" id="KZ998527">
    <property type="protein sequence ID" value="RKO86041.1"/>
    <property type="molecule type" value="Genomic_DNA"/>
</dbReference>
<proteinExistence type="predicted"/>
<dbReference type="AlphaFoldDB" id="A0A4P9W1H7"/>
<sequence>ANKLPTSLSTAVARLVQSRVDSALALIDPVASDPAHRDWLRFFIERCVALRLQCGAVGYEVDFPLPAAQSQSYWERLHRAGLNERLEESLHRGGTFSVTPEEVDGDTNQVVPSCYGKNGFKFAVFPGLRAASGALLALLSLSNCIFLHRTTQYKIGALTTSPVSSPSQSSSSRRRSNLSSRNL</sequence>
<accession>A0A4P9W1H7</accession>